<feature type="domain" description="FAD-binding FR-type" evidence="11">
    <location>
        <begin position="7"/>
        <end position="104"/>
    </location>
</feature>
<dbReference type="GO" id="GO:0050660">
    <property type="term" value="F:flavin adenine dinucleotide binding"/>
    <property type="evidence" value="ECO:0007669"/>
    <property type="project" value="InterPro"/>
</dbReference>
<dbReference type="PANTHER" id="PTHR43513">
    <property type="entry name" value="DIHYDROOROTATE DEHYDROGENASE B (NAD(+)), ELECTRON TRANSFER SUBUNIT"/>
    <property type="match status" value="1"/>
</dbReference>
<evidence type="ECO:0000256" key="9">
    <source>
        <dbReference type="ARBA" id="ARBA00034078"/>
    </source>
</evidence>
<keyword evidence="2" id="KW-0285">Flavoprotein</keyword>
<dbReference type="PROSITE" id="PS51384">
    <property type="entry name" value="FAD_FR"/>
    <property type="match status" value="1"/>
</dbReference>
<dbReference type="GO" id="GO:0046872">
    <property type="term" value="F:metal ion binding"/>
    <property type="evidence" value="ECO:0007669"/>
    <property type="project" value="UniProtKB-KW"/>
</dbReference>
<dbReference type="InterPro" id="IPR019480">
    <property type="entry name" value="Dihydroorotate_DH_Fe-S-bd"/>
</dbReference>
<feature type="binding site" evidence="10">
    <location>
        <position position="258"/>
    </location>
    <ligand>
        <name>[2Fe-2S] cluster</name>
        <dbReference type="ChEBI" id="CHEBI:190135"/>
    </ligand>
</feature>
<sequence>MMNENIFDPEKATIVSELKLTHQEKLFKIQLDNGESLNHKPGQFVELLAPGYGEAPISVTSSPTKKGPFELCVRSVGTVTNKLHQMEEGDKVGIRGPFGNGFPVDFLEGKDLLFIGGGLGIAPLRSLINYVKDNAENYGESTILYGCSEPSERLFVDEFSTWRQCDDFRCDETVDSCPVDVDWEGKVGVITELIPGVDFHPATTYAIICGPPIMYKFVMQELDEANLPDDHRFLSLERRMKCGVGECGHCQIGEYYVCRDGPVFNYAEIKDEEEAL</sequence>
<dbReference type="PRINTS" id="PR00410">
    <property type="entry name" value="PHEHYDRXLASE"/>
</dbReference>
<dbReference type="PRINTS" id="PR00371">
    <property type="entry name" value="FPNCR"/>
</dbReference>
<gene>
    <name evidence="12" type="ORF">AKJ52_01770</name>
</gene>
<dbReference type="PIRSF" id="PIRSF006816">
    <property type="entry name" value="Cyc3_hyd_g"/>
    <property type="match status" value="1"/>
</dbReference>
<evidence type="ECO:0000256" key="10">
    <source>
        <dbReference type="PIRSR" id="PIRSR006816-2"/>
    </source>
</evidence>
<dbReference type="Pfam" id="PF00175">
    <property type="entry name" value="NAD_binding_1"/>
    <property type="match status" value="1"/>
</dbReference>
<feature type="binding site" evidence="10">
    <location>
        <position position="250"/>
    </location>
    <ligand>
        <name>[2Fe-2S] cluster</name>
        <dbReference type="ChEBI" id="CHEBI:190135"/>
    </ligand>
</feature>
<dbReference type="AlphaFoldDB" id="A0A133VJU0"/>
<dbReference type="SUPFAM" id="SSF63380">
    <property type="entry name" value="Riboflavin synthase domain-like"/>
    <property type="match status" value="1"/>
</dbReference>
<dbReference type="InterPro" id="IPR001433">
    <property type="entry name" value="OxRdtase_FAD/NAD-bd"/>
</dbReference>
<feature type="binding site" evidence="10">
    <location>
        <position position="242"/>
    </location>
    <ligand>
        <name>[2Fe-2S] cluster</name>
        <dbReference type="ChEBI" id="CHEBI:190135"/>
    </ligand>
</feature>
<keyword evidence="5" id="KW-0274">FAD</keyword>
<evidence type="ECO:0000256" key="7">
    <source>
        <dbReference type="ARBA" id="ARBA00023004"/>
    </source>
</evidence>
<keyword evidence="7 10" id="KW-0408">Iron</keyword>
<evidence type="ECO:0000256" key="3">
    <source>
        <dbReference type="ARBA" id="ARBA00022714"/>
    </source>
</evidence>
<evidence type="ECO:0000313" key="13">
    <source>
        <dbReference type="Proteomes" id="UP000070404"/>
    </source>
</evidence>
<keyword evidence="4 10" id="KW-0479">Metal-binding</keyword>
<keyword evidence="13" id="KW-1185">Reference proteome</keyword>
<evidence type="ECO:0000256" key="4">
    <source>
        <dbReference type="ARBA" id="ARBA00022723"/>
    </source>
</evidence>
<dbReference type="CDD" id="cd06221">
    <property type="entry name" value="sulfite_reductase_like"/>
    <property type="match status" value="1"/>
</dbReference>
<dbReference type="Gene3D" id="3.40.50.80">
    <property type="entry name" value="Nucleotide-binding domain of ferredoxin-NADP reductase (FNR) module"/>
    <property type="match status" value="1"/>
</dbReference>
<evidence type="ECO:0000256" key="5">
    <source>
        <dbReference type="ARBA" id="ARBA00022827"/>
    </source>
</evidence>
<dbReference type="Pfam" id="PF00970">
    <property type="entry name" value="FAD_binding_6"/>
    <property type="match status" value="1"/>
</dbReference>
<accession>A0A133VJU0</accession>
<proteinExistence type="predicted"/>
<evidence type="ECO:0000256" key="8">
    <source>
        <dbReference type="ARBA" id="ARBA00023014"/>
    </source>
</evidence>
<dbReference type="InterPro" id="IPR001709">
    <property type="entry name" value="Flavoprot_Pyr_Nucl_cyt_Rdtase"/>
</dbReference>
<dbReference type="GO" id="GO:0016491">
    <property type="term" value="F:oxidoreductase activity"/>
    <property type="evidence" value="ECO:0007669"/>
    <property type="project" value="InterPro"/>
</dbReference>
<dbReference type="InterPro" id="IPR039261">
    <property type="entry name" value="FNR_nucleotide-bd"/>
</dbReference>
<dbReference type="Pfam" id="PF10418">
    <property type="entry name" value="DHODB_Fe-S_bind"/>
    <property type="match status" value="1"/>
</dbReference>
<dbReference type="InterPro" id="IPR012165">
    <property type="entry name" value="Cyt_c3_hydrogenase_gsu"/>
</dbReference>
<feature type="binding site" evidence="10">
    <location>
        <position position="247"/>
    </location>
    <ligand>
        <name>[2Fe-2S] cluster</name>
        <dbReference type="ChEBI" id="CHEBI:190135"/>
    </ligand>
</feature>
<dbReference type="GO" id="GO:0051537">
    <property type="term" value="F:2 iron, 2 sulfur cluster binding"/>
    <property type="evidence" value="ECO:0007669"/>
    <property type="project" value="UniProtKB-KW"/>
</dbReference>
<organism evidence="12 13">
    <name type="scientific">candidate division MSBL1 archaeon SCGC-AAA382C18</name>
    <dbReference type="NCBI Taxonomy" id="1698281"/>
    <lineage>
        <taxon>Archaea</taxon>
        <taxon>Methanobacteriati</taxon>
        <taxon>Methanobacteriota</taxon>
        <taxon>candidate division MSBL1</taxon>
    </lineage>
</organism>
<dbReference type="InterPro" id="IPR017927">
    <property type="entry name" value="FAD-bd_FR_type"/>
</dbReference>
<keyword evidence="8 10" id="KW-0411">Iron-sulfur</keyword>
<reference evidence="12 13" key="1">
    <citation type="journal article" date="2016" name="Sci. Rep.">
        <title>Metabolic traits of an uncultured archaeal lineage -MSBL1- from brine pools of the Red Sea.</title>
        <authorList>
            <person name="Mwirichia R."/>
            <person name="Alam I."/>
            <person name="Rashid M."/>
            <person name="Vinu M."/>
            <person name="Ba-Alawi W."/>
            <person name="Anthony Kamau A."/>
            <person name="Kamanda Ngugi D."/>
            <person name="Goker M."/>
            <person name="Klenk H.P."/>
            <person name="Bajic V."/>
            <person name="Stingl U."/>
        </authorList>
    </citation>
    <scope>NUCLEOTIDE SEQUENCE [LARGE SCALE GENOMIC DNA]</scope>
    <source>
        <strain evidence="12">SCGC-AAA382C18</strain>
    </source>
</reference>
<dbReference type="Proteomes" id="UP000070404">
    <property type="component" value="Unassembled WGS sequence"/>
</dbReference>
<evidence type="ECO:0000256" key="6">
    <source>
        <dbReference type="ARBA" id="ARBA00022982"/>
    </source>
</evidence>
<comment type="cofactor">
    <cofactor evidence="10">
        <name>[2Fe-2S] cluster</name>
        <dbReference type="ChEBI" id="CHEBI:190135"/>
    </cofactor>
    <text evidence="10">Binds 1 [2Fe-2S] cluster per subunit.</text>
</comment>
<evidence type="ECO:0000313" key="12">
    <source>
        <dbReference type="EMBL" id="KXB06716.1"/>
    </source>
</evidence>
<dbReference type="PANTHER" id="PTHR43513:SF1">
    <property type="entry name" value="ANAEROBIC SULFITE REDUCTASE SUBUNIT B"/>
    <property type="match status" value="1"/>
</dbReference>
<dbReference type="SUPFAM" id="SSF52343">
    <property type="entry name" value="Ferredoxin reductase-like, C-terminal NADP-linked domain"/>
    <property type="match status" value="1"/>
</dbReference>
<name>A0A133VJU0_9EURY</name>
<comment type="cofactor">
    <cofactor evidence="9">
        <name>[2Fe-2S] cluster</name>
        <dbReference type="ChEBI" id="CHEBI:190135"/>
    </cofactor>
</comment>
<dbReference type="EMBL" id="LHYF01000027">
    <property type="protein sequence ID" value="KXB06716.1"/>
    <property type="molecule type" value="Genomic_DNA"/>
</dbReference>
<dbReference type="InterPro" id="IPR017938">
    <property type="entry name" value="Riboflavin_synthase-like_b-brl"/>
</dbReference>
<comment type="caution">
    <text evidence="12">The sequence shown here is derived from an EMBL/GenBank/DDBJ whole genome shotgun (WGS) entry which is preliminary data.</text>
</comment>
<protein>
    <submittedName>
        <fullName evidence="12">Oxidoreductase</fullName>
    </submittedName>
</protein>
<dbReference type="GO" id="GO:0006221">
    <property type="term" value="P:pyrimidine nucleotide biosynthetic process"/>
    <property type="evidence" value="ECO:0007669"/>
    <property type="project" value="InterPro"/>
</dbReference>
<evidence type="ECO:0000256" key="2">
    <source>
        <dbReference type="ARBA" id="ARBA00022630"/>
    </source>
</evidence>
<dbReference type="InterPro" id="IPR008333">
    <property type="entry name" value="Cbr1-like_FAD-bd_dom"/>
</dbReference>
<keyword evidence="3 10" id="KW-0001">2Fe-2S</keyword>
<evidence type="ECO:0000256" key="1">
    <source>
        <dbReference type="ARBA" id="ARBA00022448"/>
    </source>
</evidence>
<dbReference type="InterPro" id="IPR050353">
    <property type="entry name" value="PyrK_electron_transfer"/>
</dbReference>
<evidence type="ECO:0000259" key="11">
    <source>
        <dbReference type="PROSITE" id="PS51384"/>
    </source>
</evidence>
<keyword evidence="6" id="KW-0249">Electron transport</keyword>
<dbReference type="Gene3D" id="2.40.30.10">
    <property type="entry name" value="Translation factors"/>
    <property type="match status" value="1"/>
</dbReference>
<keyword evidence="1" id="KW-0813">Transport</keyword>
<dbReference type="Gene3D" id="2.10.240.10">
    <property type="entry name" value="Dihydroorotate dehydrogenase, electron transfer subunit"/>
    <property type="match status" value="1"/>
</dbReference>
<dbReference type="InterPro" id="IPR037117">
    <property type="entry name" value="Dihydroorotate_DH_ele_sf"/>
</dbReference>